<evidence type="ECO:0000256" key="2">
    <source>
        <dbReference type="ARBA" id="ARBA00022692"/>
    </source>
</evidence>
<reference evidence="8" key="1">
    <citation type="submission" date="2017-02" db="UniProtKB">
        <authorList>
            <consortium name="WormBaseParasite"/>
        </authorList>
    </citation>
    <scope>IDENTIFICATION</scope>
</reference>
<evidence type="ECO:0000259" key="6">
    <source>
        <dbReference type="Pfam" id="PF01490"/>
    </source>
</evidence>
<evidence type="ECO:0000256" key="5">
    <source>
        <dbReference type="SAM" id="Phobius"/>
    </source>
</evidence>
<feature type="transmembrane region" description="Helical" evidence="5">
    <location>
        <begin position="69"/>
        <end position="92"/>
    </location>
</feature>
<feature type="transmembrane region" description="Helical" evidence="5">
    <location>
        <begin position="461"/>
        <end position="484"/>
    </location>
</feature>
<keyword evidence="7" id="KW-1185">Reference proteome</keyword>
<accession>A0A0R3RTL2</accession>
<dbReference type="FunFam" id="1.20.1740.10:FF:000052">
    <property type="entry name" value="Lysine histidine transporter-like 3"/>
    <property type="match status" value="1"/>
</dbReference>
<keyword evidence="3 5" id="KW-1133">Transmembrane helix</keyword>
<dbReference type="WBParaSite" id="EEL_0000530101-mRNA-1">
    <property type="protein sequence ID" value="EEL_0000530101-mRNA-1"/>
    <property type="gene ID" value="EEL_0000530101"/>
</dbReference>
<name>A0A0R3RTL2_9BILA</name>
<dbReference type="Proteomes" id="UP000050640">
    <property type="component" value="Unplaced"/>
</dbReference>
<evidence type="ECO:0000256" key="4">
    <source>
        <dbReference type="ARBA" id="ARBA00023136"/>
    </source>
</evidence>
<feature type="transmembrane region" description="Helical" evidence="5">
    <location>
        <begin position="372"/>
        <end position="392"/>
    </location>
</feature>
<dbReference type="STRING" id="1147741.A0A0R3RTL2"/>
<feature type="transmembrane region" description="Helical" evidence="5">
    <location>
        <begin position="152"/>
        <end position="174"/>
    </location>
</feature>
<evidence type="ECO:0000256" key="3">
    <source>
        <dbReference type="ARBA" id="ARBA00022989"/>
    </source>
</evidence>
<sequence length="531" mass="59799">MSRLVGDSSNVLRTQADMKAAIGSESSRKAAKTFISDIEMQNNQQMEMVKDKGKEISATSALTVPERGYGWFVASIMVVADMVGGGVVAMPAGFHETGMILGCLFMALIAVFFTNSAYLLSETWSIMRDRWIVYKAHCRQPYPEIEIKHSNFRAFTALSVNMTLFGVTTVYVILSSSIFHKVLIYLGIRIHFCLLLIILVILILPITFLRSPADFWLVVALSLLCTVAAVVLILIGVGLDHSSCKPTAVYKPASFHSLYSLGTFVFAYSGHHVFPTIQHDMREPKEFTKSILLGFIWTGCLYIPLSVYSYAVYGQSMRDSVIDSLQTTWIRHAADLAVAFHCVLTIILTINPINQHIEDIFHVPHHMCWQRVVVRTGLLAIILFVALSVPNFGSIMDFFGSTAIPFTCIILPTLFGLSLKSQRYNEKTKKWNIPTLKEIYERTPRYVLYWYVLLNVSYQPYFYIVVITIIASGISAMMAIKAMITIRFVPPCFIQPFLESVDHPNTTTSLLNCCGRYSNITWNPENQCFNQ</sequence>
<dbReference type="PANTHER" id="PTHR22950:SF703">
    <property type="entry name" value="AMINO ACID TRANSPORTER TRANSMEMBRANE DOMAIN-CONTAINING PROTEIN"/>
    <property type="match status" value="1"/>
</dbReference>
<keyword evidence="2 5" id="KW-0812">Transmembrane</keyword>
<organism evidence="7 8">
    <name type="scientific">Elaeophora elaphi</name>
    <dbReference type="NCBI Taxonomy" id="1147741"/>
    <lineage>
        <taxon>Eukaryota</taxon>
        <taxon>Metazoa</taxon>
        <taxon>Ecdysozoa</taxon>
        <taxon>Nematoda</taxon>
        <taxon>Chromadorea</taxon>
        <taxon>Rhabditida</taxon>
        <taxon>Spirurina</taxon>
        <taxon>Spiruromorpha</taxon>
        <taxon>Filarioidea</taxon>
        <taxon>Onchocercidae</taxon>
        <taxon>Elaeophora</taxon>
    </lineage>
</organism>
<evidence type="ECO:0000256" key="1">
    <source>
        <dbReference type="ARBA" id="ARBA00004141"/>
    </source>
</evidence>
<feature type="transmembrane region" description="Helical" evidence="5">
    <location>
        <begin position="398"/>
        <end position="419"/>
    </location>
</feature>
<dbReference type="PANTHER" id="PTHR22950">
    <property type="entry name" value="AMINO ACID TRANSPORTER"/>
    <property type="match status" value="1"/>
</dbReference>
<comment type="subcellular location">
    <subcellularLocation>
        <location evidence="1">Membrane</location>
        <topology evidence="1">Multi-pass membrane protein</topology>
    </subcellularLocation>
</comment>
<feature type="domain" description="Amino acid transporter transmembrane" evidence="6">
    <location>
        <begin position="70"/>
        <end position="436"/>
    </location>
</feature>
<feature type="transmembrane region" description="Helical" evidence="5">
    <location>
        <begin position="215"/>
        <end position="237"/>
    </location>
</feature>
<protein>
    <submittedName>
        <fullName evidence="8">Aa_trans domain-containing protein</fullName>
    </submittedName>
</protein>
<feature type="transmembrane region" description="Helical" evidence="5">
    <location>
        <begin position="186"/>
        <end position="209"/>
    </location>
</feature>
<keyword evidence="4 5" id="KW-0472">Membrane</keyword>
<dbReference type="Pfam" id="PF01490">
    <property type="entry name" value="Aa_trans"/>
    <property type="match status" value="1"/>
</dbReference>
<feature type="transmembrane region" description="Helical" evidence="5">
    <location>
        <begin position="333"/>
        <end position="351"/>
    </location>
</feature>
<feature type="transmembrane region" description="Helical" evidence="5">
    <location>
        <begin position="99"/>
        <end position="120"/>
    </location>
</feature>
<dbReference type="InterPro" id="IPR013057">
    <property type="entry name" value="AA_transpt_TM"/>
</dbReference>
<dbReference type="GO" id="GO:0015179">
    <property type="term" value="F:L-amino acid transmembrane transporter activity"/>
    <property type="evidence" value="ECO:0007669"/>
    <property type="project" value="TreeGrafter"/>
</dbReference>
<feature type="transmembrane region" description="Helical" evidence="5">
    <location>
        <begin position="291"/>
        <end position="313"/>
    </location>
</feature>
<dbReference type="AlphaFoldDB" id="A0A0R3RTL2"/>
<dbReference type="GO" id="GO:0005774">
    <property type="term" value="C:vacuolar membrane"/>
    <property type="evidence" value="ECO:0007669"/>
    <property type="project" value="TreeGrafter"/>
</dbReference>
<proteinExistence type="predicted"/>
<evidence type="ECO:0000313" key="8">
    <source>
        <dbReference type="WBParaSite" id="EEL_0000530101-mRNA-1"/>
    </source>
</evidence>
<evidence type="ECO:0000313" key="7">
    <source>
        <dbReference type="Proteomes" id="UP000050640"/>
    </source>
</evidence>